<dbReference type="PANTHER" id="PTHR34154:SF3">
    <property type="entry name" value="ALKALI-SENSITIVE LINKAGE PROTEIN 1"/>
    <property type="match status" value="1"/>
</dbReference>
<dbReference type="InterPro" id="IPR017853">
    <property type="entry name" value="GH"/>
</dbReference>
<dbReference type="PANTHER" id="PTHR34154">
    <property type="entry name" value="ALKALI-SENSITIVE LINKAGE PROTEIN 1"/>
    <property type="match status" value="1"/>
</dbReference>
<dbReference type="AlphaFoldDB" id="A0A7K0FP26"/>
<dbReference type="PROSITE" id="PS51175">
    <property type="entry name" value="CBM6"/>
    <property type="match status" value="1"/>
</dbReference>
<dbReference type="GO" id="GO:0071966">
    <property type="term" value="P:fungal-type cell wall polysaccharide metabolic process"/>
    <property type="evidence" value="ECO:0007669"/>
    <property type="project" value="TreeGrafter"/>
</dbReference>
<dbReference type="EMBL" id="WKJI01000002">
    <property type="protein sequence ID" value="MRX47000.1"/>
    <property type="molecule type" value="Genomic_DNA"/>
</dbReference>
<dbReference type="SUPFAM" id="SSF49785">
    <property type="entry name" value="Galactose-binding domain-like"/>
    <property type="match status" value="1"/>
</dbReference>
<dbReference type="InterPro" id="IPR053183">
    <property type="entry name" value="ASL1"/>
</dbReference>
<dbReference type="Gene3D" id="2.60.120.260">
    <property type="entry name" value="Galactose-binding domain-like"/>
    <property type="match status" value="1"/>
</dbReference>
<feature type="domain" description="CBM6" evidence="1">
    <location>
        <begin position="373"/>
        <end position="483"/>
    </location>
</feature>
<dbReference type="Gene3D" id="3.20.20.80">
    <property type="entry name" value="Glycosidases"/>
    <property type="match status" value="1"/>
</dbReference>
<gene>
    <name evidence="2" type="ORF">GJJ64_07385</name>
</gene>
<dbReference type="Proteomes" id="UP000462931">
    <property type="component" value="Unassembled WGS sequence"/>
</dbReference>
<name>A0A7K0FP26_9SPHI</name>
<proteinExistence type="predicted"/>
<comment type="caution">
    <text evidence="2">The sequence shown here is derived from an EMBL/GenBank/DDBJ whole genome shotgun (WGS) entry which is preliminary data.</text>
</comment>
<keyword evidence="3" id="KW-1185">Reference proteome</keyword>
<dbReference type="GO" id="GO:0030246">
    <property type="term" value="F:carbohydrate binding"/>
    <property type="evidence" value="ECO:0007669"/>
    <property type="project" value="InterPro"/>
</dbReference>
<evidence type="ECO:0000313" key="2">
    <source>
        <dbReference type="EMBL" id="MRX47000.1"/>
    </source>
</evidence>
<dbReference type="Gene3D" id="2.60.20.10">
    <property type="entry name" value="Crystallins"/>
    <property type="match status" value="1"/>
</dbReference>
<evidence type="ECO:0000259" key="1">
    <source>
        <dbReference type="PROSITE" id="PS51175"/>
    </source>
</evidence>
<dbReference type="InterPro" id="IPR024655">
    <property type="entry name" value="Asl1_glyco_hydro_catalytic"/>
</dbReference>
<dbReference type="Pfam" id="PF11790">
    <property type="entry name" value="Glyco_hydro_cc"/>
    <property type="match status" value="1"/>
</dbReference>
<evidence type="ECO:0000313" key="3">
    <source>
        <dbReference type="Proteomes" id="UP000462931"/>
    </source>
</evidence>
<accession>A0A7K0FP26</accession>
<dbReference type="Pfam" id="PF16990">
    <property type="entry name" value="CBM_35"/>
    <property type="match status" value="1"/>
</dbReference>
<dbReference type="CDD" id="cd04081">
    <property type="entry name" value="CBM35_galactosidase-like"/>
    <property type="match status" value="1"/>
</dbReference>
<dbReference type="SUPFAM" id="SSF51445">
    <property type="entry name" value="(Trans)glycosidases"/>
    <property type="match status" value="1"/>
</dbReference>
<dbReference type="RefSeq" id="WP_154287079.1">
    <property type="nucleotide sequence ID" value="NZ_WKJI01000002.1"/>
</dbReference>
<dbReference type="InterPro" id="IPR005084">
    <property type="entry name" value="CBM6"/>
</dbReference>
<reference evidence="2 3" key="1">
    <citation type="submission" date="2019-11" db="EMBL/GenBank/DDBJ databases">
        <authorList>
            <person name="Cheng Q."/>
            <person name="Yang Z."/>
        </authorList>
    </citation>
    <scope>NUCLEOTIDE SEQUENCE [LARGE SCALE GENOMIC DNA]</scope>
    <source>
        <strain evidence="2 3">HX-22-1</strain>
    </source>
</reference>
<protein>
    <submittedName>
        <fullName evidence="2">Carbohydrate-binding protein</fullName>
    </submittedName>
</protein>
<sequence length="678" mass="74558">MATNRFTIRLLSALAIITIYFFNTNSVSAQLRIYQGLQQTGTFEDCVVNTIYKGTTIPGGLDNQIASIRLTKGYMATLAENEDGTGNSYPFMAVTSDVSVNLNSSLRNKVSFIRVLPLRNTLKKGAGFQDNNVINQLNVSWFYDWGPNDVTTTTREYALMAWGRNAANTTNVNNYIAKTDITHLLSFNEPDNIDQSNIPVADAVPLHRNLQATGYRLGSPAPTESEAQSNKWLGNFMNLASANNVRVDYVAIHWYDWGSWLQTGNVNPNPQDVFNRFKSYVNNIYNTYKKPIWITEFNANRNTSEQTHIGFINLALPWLESQTFIERYAYFFPPALQPVDVNGNLTPIGTAYSNFSASTPAITTNAEGTPSTISLEAEDATLTGVTTITNCTSGSGGQIVPAISGTQRVTFNNVSVASAGNYKLKIFYYSKGIARNINVKINANPVSTIAIPATSGWCYENVSAGSFETTVALSSGNNTIEFSEAPILDKIEVIETLGTLPISLTDFSAEVKDYGIKLNWQTAQEINNQYFEILKADTQNEFKAIAKINGAGNTNSPKFYSFTDFNPQIGANYYQLKQYDTDGKSESFAPVAVNFGFKADELKLLQSTETSVSISATASKTQNALLSYLAIDGKILYQKNVVLQIGLNTFNIPVSKSSSAIGIIHLITDRQQSIKIAR</sequence>
<organism evidence="2 3">
    <name type="scientific">Pedobacter puniceum</name>
    <dbReference type="NCBI Taxonomy" id="2666136"/>
    <lineage>
        <taxon>Bacteria</taxon>
        <taxon>Pseudomonadati</taxon>
        <taxon>Bacteroidota</taxon>
        <taxon>Sphingobacteriia</taxon>
        <taxon>Sphingobacteriales</taxon>
        <taxon>Sphingobacteriaceae</taxon>
        <taxon>Pedobacter</taxon>
    </lineage>
</organism>
<dbReference type="InterPro" id="IPR008979">
    <property type="entry name" value="Galactose-bd-like_sf"/>
</dbReference>